<gene>
    <name evidence="2" type="ORF">GDO81_002741</name>
</gene>
<reference evidence="2" key="1">
    <citation type="thesis" date="2020" institute="ProQuest LLC" country="789 East Eisenhower Parkway, Ann Arbor, MI, USA">
        <title>Comparative Genomics and Chromosome Evolution.</title>
        <authorList>
            <person name="Mudd A.B."/>
        </authorList>
    </citation>
    <scope>NUCLEOTIDE SEQUENCE</scope>
    <source>
        <strain evidence="2">237g6f4</strain>
        <tissue evidence="2">Blood</tissue>
    </source>
</reference>
<evidence type="ECO:0000256" key="1">
    <source>
        <dbReference type="SAM" id="SignalP"/>
    </source>
</evidence>
<comment type="caution">
    <text evidence="2">The sequence shown here is derived from an EMBL/GenBank/DDBJ whole genome shotgun (WGS) entry which is preliminary data.</text>
</comment>
<proteinExistence type="predicted"/>
<accession>A0AAV7DMM8</accession>
<name>A0AAV7DMM8_ENGPU</name>
<dbReference type="AlphaFoldDB" id="A0AAV7DMM8"/>
<dbReference type="Proteomes" id="UP000824782">
    <property type="component" value="Unassembled WGS sequence"/>
</dbReference>
<sequence>MPPSTLAHHLHLILLRYTPAIVHQLPYSQPLPIYISSCCPPPTSYCSLIPPGHAHHQPSHPAALYPGPCPPAPISSCYPVPPIPCPPAPISSCCPVPQPMPSGPDLILLPCLPLPMPPPAPSHLLPVPQPMPSSPHLHTVHCTPTHAFSHDRILLALTSPCPPDPISSATRYTAHALQPPSSHPAALYPGPCPSSPHLILRALLHGPCPQPQYYPDAYTQLCPPAPISSSNLYPAHALQPTLYPAPYYPGPCPPAPILSCCPIPQPMPSSPHLILLPYTPAHALQPPSHPAALYPSPCPPDPILSCAYTRALPSSPPISSCCPIPQPMPSSPHLIRCPIPRPMPSSPISSCCPVPQNHAFGPDQSCLPCTQPMPSAPSHSATLVPAPAFKDPIHPAALYPGHALHDHRLLPAALYPGPCPQAPSQSLYPSMLTHHRCTYPGPALQPHLICWPIHPAHDLQPQSPSCAYTQLMPSSPHLILLPCTPAHVKTTFPLAFPAISPFILLPIPQLHAISPHPSYPYAMPQTLSCCPTPQTTSRAITPPSSPITSC</sequence>
<evidence type="ECO:0000313" key="2">
    <source>
        <dbReference type="EMBL" id="KAG8598790.1"/>
    </source>
</evidence>
<dbReference type="EMBL" id="WNYA01000001">
    <property type="protein sequence ID" value="KAG8598790.1"/>
    <property type="molecule type" value="Genomic_DNA"/>
</dbReference>
<feature type="signal peptide" evidence="1">
    <location>
        <begin position="1"/>
        <end position="24"/>
    </location>
</feature>
<keyword evidence="1" id="KW-0732">Signal</keyword>
<keyword evidence="3" id="KW-1185">Reference proteome</keyword>
<protein>
    <submittedName>
        <fullName evidence="2">Uncharacterized protein</fullName>
    </submittedName>
</protein>
<feature type="chain" id="PRO_5043563469" evidence="1">
    <location>
        <begin position="25"/>
        <end position="550"/>
    </location>
</feature>
<evidence type="ECO:0000313" key="3">
    <source>
        <dbReference type="Proteomes" id="UP000824782"/>
    </source>
</evidence>
<organism evidence="2 3">
    <name type="scientific">Engystomops pustulosus</name>
    <name type="common">Tungara frog</name>
    <name type="synonym">Physalaemus pustulosus</name>
    <dbReference type="NCBI Taxonomy" id="76066"/>
    <lineage>
        <taxon>Eukaryota</taxon>
        <taxon>Metazoa</taxon>
        <taxon>Chordata</taxon>
        <taxon>Craniata</taxon>
        <taxon>Vertebrata</taxon>
        <taxon>Euteleostomi</taxon>
        <taxon>Amphibia</taxon>
        <taxon>Batrachia</taxon>
        <taxon>Anura</taxon>
        <taxon>Neobatrachia</taxon>
        <taxon>Hyloidea</taxon>
        <taxon>Leptodactylidae</taxon>
        <taxon>Leiuperinae</taxon>
        <taxon>Engystomops</taxon>
    </lineage>
</organism>